<accession>A0ABU1ZDW3</accession>
<protein>
    <submittedName>
        <fullName evidence="1">Nicotinamide N-methyase</fullName>
    </submittedName>
</protein>
<sequence>MPGYEVKVRTLAIGGAADLQIRSLFDNDQFADPAGAAQALGISPAQWPLFGQLWPSGLHLAAAMAVRPLPEGERILEVGCGLALASLVCHRRGAEVTASDIHPLAGAFLLENLRLNDLAPMRYCHGDWSEGAAAVNGGAPRVRGGFDLIIGSDVLYERDDGGALAAFIERHALPQCELLIVDPNRGNRTAFGKRMATLGFGFSETLLSAAAGRAEYRGRLMRFVRG</sequence>
<dbReference type="Proteomes" id="UP001180536">
    <property type="component" value="Unassembled WGS sequence"/>
</dbReference>
<comment type="caution">
    <text evidence="1">The sequence shown here is derived from an EMBL/GenBank/DDBJ whole genome shotgun (WGS) entry which is preliminary data.</text>
</comment>
<gene>
    <name evidence="1" type="ORF">J2X16_004190</name>
</gene>
<dbReference type="SUPFAM" id="SSF53335">
    <property type="entry name" value="S-adenosyl-L-methionine-dependent methyltransferases"/>
    <property type="match status" value="1"/>
</dbReference>
<evidence type="ECO:0000313" key="1">
    <source>
        <dbReference type="EMBL" id="MDR7298822.1"/>
    </source>
</evidence>
<dbReference type="Gene3D" id="3.40.50.150">
    <property type="entry name" value="Vaccinia Virus protein VP39"/>
    <property type="match status" value="1"/>
</dbReference>
<dbReference type="PANTHER" id="PTHR14614">
    <property type="entry name" value="HEPATOCELLULAR CARCINOMA-ASSOCIATED ANTIGEN"/>
    <property type="match status" value="1"/>
</dbReference>
<organism evidence="1 2">
    <name type="scientific">Pelomonas aquatica</name>
    <dbReference type="NCBI Taxonomy" id="431058"/>
    <lineage>
        <taxon>Bacteria</taxon>
        <taxon>Pseudomonadati</taxon>
        <taxon>Pseudomonadota</taxon>
        <taxon>Betaproteobacteria</taxon>
        <taxon>Burkholderiales</taxon>
        <taxon>Sphaerotilaceae</taxon>
        <taxon>Roseateles</taxon>
    </lineage>
</organism>
<dbReference type="RefSeq" id="WP_310348013.1">
    <property type="nucleotide sequence ID" value="NZ_JAVDXQ010000006.1"/>
</dbReference>
<dbReference type="CDD" id="cd02440">
    <property type="entry name" value="AdoMet_MTases"/>
    <property type="match status" value="1"/>
</dbReference>
<dbReference type="EMBL" id="JAVDXQ010000006">
    <property type="protein sequence ID" value="MDR7298822.1"/>
    <property type="molecule type" value="Genomic_DNA"/>
</dbReference>
<dbReference type="InterPro" id="IPR019410">
    <property type="entry name" value="Methyltransf_16"/>
</dbReference>
<reference evidence="1 2" key="1">
    <citation type="submission" date="2023-07" db="EMBL/GenBank/DDBJ databases">
        <title>Sorghum-associated microbial communities from plants grown in Nebraska, USA.</title>
        <authorList>
            <person name="Schachtman D."/>
        </authorList>
    </citation>
    <scope>NUCLEOTIDE SEQUENCE [LARGE SCALE GENOMIC DNA]</scope>
    <source>
        <strain evidence="1 2">BE310</strain>
    </source>
</reference>
<dbReference type="InterPro" id="IPR029063">
    <property type="entry name" value="SAM-dependent_MTases_sf"/>
</dbReference>
<name>A0ABU1ZDW3_9BURK</name>
<keyword evidence="2" id="KW-1185">Reference proteome</keyword>
<evidence type="ECO:0000313" key="2">
    <source>
        <dbReference type="Proteomes" id="UP001180536"/>
    </source>
</evidence>
<proteinExistence type="predicted"/>